<evidence type="ECO:0000256" key="1">
    <source>
        <dbReference type="ARBA" id="ARBA00004123"/>
    </source>
</evidence>
<evidence type="ECO:0000256" key="14">
    <source>
        <dbReference type="SAM" id="MobiDB-lite"/>
    </source>
</evidence>
<evidence type="ECO:0000313" key="18">
    <source>
        <dbReference type="Proteomes" id="UP000728032"/>
    </source>
</evidence>
<keyword evidence="10" id="KW-0539">Nucleus</keyword>
<dbReference type="PROSITE" id="PS50868">
    <property type="entry name" value="POST_SET"/>
    <property type="match status" value="1"/>
</dbReference>
<proteinExistence type="predicted"/>
<dbReference type="InterPro" id="IPR035979">
    <property type="entry name" value="RBD_domain_sf"/>
</dbReference>
<dbReference type="EMBL" id="CAJPVJ010001950">
    <property type="protein sequence ID" value="CAG2165548.1"/>
    <property type="molecule type" value="Genomic_DNA"/>
</dbReference>
<comment type="catalytic activity">
    <reaction evidence="11">
        <text>L-lysyl(4)-[histone H3] + 3 S-adenosyl-L-methionine = N(6),N(6),N(6)-trimethyl-L-lysyl(4)-[histone H3] + 3 S-adenosyl-L-homocysteine + 3 H(+)</text>
        <dbReference type="Rhea" id="RHEA:60260"/>
        <dbReference type="Rhea" id="RHEA-COMP:15537"/>
        <dbReference type="Rhea" id="RHEA-COMP:15547"/>
        <dbReference type="ChEBI" id="CHEBI:15378"/>
        <dbReference type="ChEBI" id="CHEBI:29969"/>
        <dbReference type="ChEBI" id="CHEBI:57856"/>
        <dbReference type="ChEBI" id="CHEBI:59789"/>
        <dbReference type="ChEBI" id="CHEBI:61961"/>
        <dbReference type="EC" id="2.1.1.354"/>
    </reaction>
</comment>
<dbReference type="FunFam" id="2.170.270.10:FF:000010">
    <property type="entry name" value="Histone-lysine N-methyltransferase"/>
    <property type="match status" value="1"/>
</dbReference>
<evidence type="ECO:0000256" key="5">
    <source>
        <dbReference type="ARBA" id="ARBA00022691"/>
    </source>
</evidence>
<feature type="region of interest" description="Disordered" evidence="14">
    <location>
        <begin position="269"/>
        <end position="291"/>
    </location>
</feature>
<feature type="region of interest" description="Disordered" evidence="14">
    <location>
        <begin position="462"/>
        <end position="525"/>
    </location>
</feature>
<dbReference type="Gene3D" id="2.170.270.10">
    <property type="entry name" value="SET domain"/>
    <property type="match status" value="1"/>
</dbReference>
<comment type="catalytic activity">
    <reaction evidence="13">
        <text>N(6),N(6)-dimethyl-L-lysyl(4)-[histone H3] + S-adenosyl-L-methionine = N(6),N(6),N(6)-trimethyl-L-lysyl(4)-[histone H3] + S-adenosyl-L-homocysteine + H(+)</text>
        <dbReference type="Rhea" id="RHEA:60272"/>
        <dbReference type="Rhea" id="RHEA-COMP:15537"/>
        <dbReference type="Rhea" id="RHEA-COMP:15540"/>
        <dbReference type="ChEBI" id="CHEBI:15378"/>
        <dbReference type="ChEBI" id="CHEBI:57856"/>
        <dbReference type="ChEBI" id="CHEBI:59789"/>
        <dbReference type="ChEBI" id="CHEBI:61961"/>
        <dbReference type="ChEBI" id="CHEBI:61976"/>
    </reaction>
</comment>
<feature type="region of interest" description="Disordered" evidence="14">
    <location>
        <begin position="1020"/>
        <end position="1079"/>
    </location>
</feature>
<feature type="region of interest" description="Disordered" evidence="14">
    <location>
        <begin position="941"/>
        <end position="987"/>
    </location>
</feature>
<feature type="compositionally biased region" description="Polar residues" evidence="14">
    <location>
        <begin position="1048"/>
        <end position="1058"/>
    </location>
</feature>
<comment type="catalytic activity">
    <reaction evidence="12">
        <text>N(6)-methyl-L-lysyl(4)-[histone H3] + S-adenosyl-L-methionine = N(6),N(6)-dimethyl-L-lysyl(4)-[histone H3] + S-adenosyl-L-homocysteine + H(+)</text>
        <dbReference type="Rhea" id="RHEA:60268"/>
        <dbReference type="Rhea" id="RHEA-COMP:15540"/>
        <dbReference type="Rhea" id="RHEA-COMP:15543"/>
        <dbReference type="ChEBI" id="CHEBI:15378"/>
        <dbReference type="ChEBI" id="CHEBI:57856"/>
        <dbReference type="ChEBI" id="CHEBI:59789"/>
        <dbReference type="ChEBI" id="CHEBI:61929"/>
        <dbReference type="ChEBI" id="CHEBI:61976"/>
    </reaction>
</comment>
<evidence type="ECO:0000256" key="10">
    <source>
        <dbReference type="ARBA" id="ARBA00023242"/>
    </source>
</evidence>
<feature type="compositionally biased region" description="Polar residues" evidence="14">
    <location>
        <begin position="876"/>
        <end position="885"/>
    </location>
</feature>
<feature type="region of interest" description="Disordered" evidence="14">
    <location>
        <begin position="530"/>
        <end position="549"/>
    </location>
</feature>
<feature type="compositionally biased region" description="Basic residues" evidence="14">
    <location>
        <begin position="1059"/>
        <end position="1068"/>
    </location>
</feature>
<dbReference type="InterPro" id="IPR000504">
    <property type="entry name" value="RRM_dom"/>
</dbReference>
<feature type="compositionally biased region" description="Low complexity" evidence="14">
    <location>
        <begin position="858"/>
        <end position="874"/>
    </location>
</feature>
<feature type="compositionally biased region" description="Basic and acidic residues" evidence="14">
    <location>
        <begin position="490"/>
        <end position="501"/>
    </location>
</feature>
<evidence type="ECO:0000259" key="15">
    <source>
        <dbReference type="PROSITE" id="PS50280"/>
    </source>
</evidence>
<gene>
    <name evidence="17" type="ORF">ONB1V03_LOCUS5088</name>
</gene>
<organism evidence="17">
    <name type="scientific">Oppiella nova</name>
    <dbReference type="NCBI Taxonomy" id="334625"/>
    <lineage>
        <taxon>Eukaryota</taxon>
        <taxon>Metazoa</taxon>
        <taxon>Ecdysozoa</taxon>
        <taxon>Arthropoda</taxon>
        <taxon>Chelicerata</taxon>
        <taxon>Arachnida</taxon>
        <taxon>Acari</taxon>
        <taxon>Acariformes</taxon>
        <taxon>Sarcoptiformes</taxon>
        <taxon>Oribatida</taxon>
        <taxon>Brachypylina</taxon>
        <taxon>Oppioidea</taxon>
        <taxon>Oppiidae</taxon>
        <taxon>Oppiella</taxon>
    </lineage>
</organism>
<dbReference type="InterPro" id="IPR037841">
    <property type="entry name" value="SET_SETD1A/B"/>
</dbReference>
<dbReference type="SMART" id="SM01291">
    <property type="entry name" value="N-SET"/>
    <property type="match status" value="1"/>
</dbReference>
<dbReference type="EC" id="2.1.1.354" evidence="2"/>
<feature type="domain" description="Post-SET" evidence="16">
    <location>
        <begin position="1410"/>
        <end position="1426"/>
    </location>
</feature>
<feature type="region of interest" description="Disordered" evidence="14">
    <location>
        <begin position="407"/>
        <end position="428"/>
    </location>
</feature>
<evidence type="ECO:0000256" key="7">
    <source>
        <dbReference type="ARBA" id="ARBA00022884"/>
    </source>
</evidence>
<evidence type="ECO:0000256" key="8">
    <source>
        <dbReference type="ARBA" id="ARBA00023015"/>
    </source>
</evidence>
<feature type="compositionally biased region" description="Basic and acidic residues" evidence="14">
    <location>
        <begin position="419"/>
        <end position="428"/>
    </location>
</feature>
<keyword evidence="18" id="KW-1185">Reference proteome</keyword>
<dbReference type="SUPFAM" id="SSF82199">
    <property type="entry name" value="SET domain"/>
    <property type="match status" value="1"/>
</dbReference>
<feature type="compositionally biased region" description="Basic and acidic residues" evidence="14">
    <location>
        <begin position="1026"/>
        <end position="1039"/>
    </location>
</feature>
<dbReference type="PANTHER" id="PTHR45814">
    <property type="entry name" value="HISTONE-LYSINE N-METHYLTRANSFERASE SETD1"/>
    <property type="match status" value="1"/>
</dbReference>
<dbReference type="Proteomes" id="UP000728032">
    <property type="component" value="Unassembled WGS sequence"/>
</dbReference>
<keyword evidence="7" id="KW-0694">RNA-binding</keyword>
<evidence type="ECO:0000256" key="2">
    <source>
        <dbReference type="ARBA" id="ARBA00012182"/>
    </source>
</evidence>
<feature type="compositionally biased region" description="Basic and acidic residues" evidence="14">
    <location>
        <begin position="886"/>
        <end position="897"/>
    </location>
</feature>
<dbReference type="InterPro" id="IPR046341">
    <property type="entry name" value="SET_dom_sf"/>
</dbReference>
<dbReference type="CDD" id="cd12304">
    <property type="entry name" value="RRM_Set1"/>
    <property type="match status" value="1"/>
</dbReference>
<dbReference type="PANTHER" id="PTHR45814:SF2">
    <property type="entry name" value="HISTONE-LYSINE N-METHYLTRANSFERASE SETD1"/>
    <property type="match status" value="1"/>
</dbReference>
<evidence type="ECO:0000256" key="9">
    <source>
        <dbReference type="ARBA" id="ARBA00023163"/>
    </source>
</evidence>
<dbReference type="InterPro" id="IPR044570">
    <property type="entry name" value="Set1-like"/>
</dbReference>
<feature type="compositionally biased region" description="Polar residues" evidence="14">
    <location>
        <begin position="269"/>
        <end position="286"/>
    </location>
</feature>
<feature type="region of interest" description="Disordered" evidence="14">
    <location>
        <begin position="29"/>
        <end position="67"/>
    </location>
</feature>
<dbReference type="Pfam" id="PF00856">
    <property type="entry name" value="SET"/>
    <property type="match status" value="1"/>
</dbReference>
<evidence type="ECO:0000259" key="16">
    <source>
        <dbReference type="PROSITE" id="PS50868"/>
    </source>
</evidence>
<dbReference type="PROSITE" id="PS50280">
    <property type="entry name" value="SET"/>
    <property type="match status" value="1"/>
</dbReference>
<evidence type="ECO:0000256" key="12">
    <source>
        <dbReference type="ARBA" id="ARBA00047583"/>
    </source>
</evidence>
<evidence type="ECO:0000256" key="6">
    <source>
        <dbReference type="ARBA" id="ARBA00022853"/>
    </source>
</evidence>
<dbReference type="InterPro" id="IPR024657">
    <property type="entry name" value="COMPASS_Set1_N-SET"/>
</dbReference>
<dbReference type="Pfam" id="PF11764">
    <property type="entry name" value="N-SET"/>
    <property type="match status" value="1"/>
</dbReference>
<protein>
    <recommendedName>
        <fullName evidence="2">[histone H3]-lysine(4) N-trimethyltransferase</fullName>
        <ecNumber evidence="2">2.1.1.354</ecNumber>
    </recommendedName>
</protein>
<feature type="domain" description="SET" evidence="15">
    <location>
        <begin position="1286"/>
        <end position="1403"/>
    </location>
</feature>
<evidence type="ECO:0000256" key="4">
    <source>
        <dbReference type="ARBA" id="ARBA00022679"/>
    </source>
</evidence>
<dbReference type="CDD" id="cd19169">
    <property type="entry name" value="SET_SETD1"/>
    <property type="match status" value="1"/>
</dbReference>
<dbReference type="OrthoDB" id="308383at2759"/>
<comment type="subcellular location">
    <subcellularLocation>
        <location evidence="1">Nucleus</location>
    </subcellularLocation>
</comment>
<dbReference type="Gene3D" id="3.30.70.330">
    <property type="match status" value="1"/>
</dbReference>
<dbReference type="SUPFAM" id="SSF54928">
    <property type="entry name" value="RNA-binding domain, RBD"/>
    <property type="match status" value="1"/>
</dbReference>
<dbReference type="EMBL" id="OC916775">
    <property type="protein sequence ID" value="CAD7645203.1"/>
    <property type="molecule type" value="Genomic_DNA"/>
</dbReference>
<keyword evidence="6" id="KW-0156">Chromatin regulator</keyword>
<evidence type="ECO:0000256" key="13">
    <source>
        <dbReference type="ARBA" id="ARBA00049129"/>
    </source>
</evidence>
<dbReference type="SMART" id="SM00360">
    <property type="entry name" value="RRM"/>
    <property type="match status" value="1"/>
</dbReference>
<feature type="compositionally biased region" description="Polar residues" evidence="14">
    <location>
        <begin position="29"/>
        <end position="43"/>
    </location>
</feature>
<feature type="region of interest" description="Disordered" evidence="14">
    <location>
        <begin position="796"/>
        <end position="924"/>
    </location>
</feature>
<evidence type="ECO:0000313" key="17">
    <source>
        <dbReference type="EMBL" id="CAD7645203.1"/>
    </source>
</evidence>
<dbReference type="InterPro" id="IPR012677">
    <property type="entry name" value="Nucleotide-bd_a/b_plait_sf"/>
</dbReference>
<dbReference type="SMART" id="SM00508">
    <property type="entry name" value="PostSET"/>
    <property type="match status" value="1"/>
</dbReference>
<keyword evidence="4" id="KW-0808">Transferase</keyword>
<dbReference type="GO" id="GO:0032259">
    <property type="term" value="P:methylation"/>
    <property type="evidence" value="ECO:0007669"/>
    <property type="project" value="UniProtKB-KW"/>
</dbReference>
<feature type="compositionally biased region" description="Polar residues" evidence="14">
    <location>
        <begin position="898"/>
        <end position="910"/>
    </location>
</feature>
<sequence length="1426" mass="158891">MNESVVKPMLTNSLKQIVATNHSVNGDMVSQTQTTQSQPNHHSSAPHKPQSHPSAADATVTDKDKKPRNYKLVCDPALKKGPTKLYRYDGVVPGKESLYPCIQVKDPRRGPPIWNRVEAAELIVPKFKIDSNYVGIPPPIEVSITNLNDNINKTFLEDLVKKIDLIDEIQVLYHPKTKKHLGLAKIIFATTSGAKGCVEKLDQTSVMGNIINVFHDPFGKEVMAAFEAIVNPPPPPAVPLIPVAKAVDPAFLDPNTVVVDIDTKSTATVPSVNSSIPVTTPGSSSDFGYGTDARGCPTSSTSYLSTHSTHSTPLSFDSGFSYQQQYPYNQNNGNTCPDGAWGQTTPNNMVWDQQTGAWVESTQPTDKSQIRESLDSRIELLLKQQSVGLGPSFLGVMSAVGSPPFVANDFKSSPKNHRKNNELNDRNRHQTYDSDAILGTPPSPFLSASDFIKWHKMTKAIDSGRDPNLEDSDSETNHNMDDEVIDDDATPLKDEPQESKRSRNKTYKKGVLEDDMDDDRMSLSSLSSGEKLHIGGEDSGEPSISAGGALHQSSHPMYPSEHVQMMARLGLWKPGMGSDITSGEFSSASTQPNYTSTSAATFAPFIFPPMTGQSYAAAAAQSTAQQYPQPSFYPIPGYIQPNSSHFSSISAPMTPTSKAPQMTPHTSLEWQKQTSEAKKTQITRNSLNIVVKELKELIKKDICKKMVESSAFKMFEKWWDDCESKSKTQDYSTTDDMVINNRVHDVIHSRQTNSDDWRSMSSLYDNNRTESVNNFSGYGGGGLGLRAAIPKMPSFRRKLKKPTSPPDPTDDATNDAKRADSDVEADKVSDESENESYRRDSRTQKNRSAAVIDQRAKSSSSDSSSSSTKSVEMSYDSDSSKSFAQRKSDIKAEKESSELISKSDTNLSSMRSKETLEKDSEVTTDLEYEATQALMALATGFASAPKSADTDRTNSVYTRDGKPPKSVPLGSDTESASEAEQFENDVPQTSIAFDHSYCLPEVITRREQVSDLDSLIDSVARGVPKTQEKEKEKETDKSKGQLTDHMYSRSNHTSSQAKPQKRQYKRKTSTTTPVKSPNREFHHSLYAVASEWRKAKRVSNVINNLTDDLSEFVERSPSPPQPMYKKRDLIGEMNILYEFLKTGIDGEDVAYMKRSYETMLQDDNQSHWWMNDIHWVDHTPTHIVPPKKRRKTDDSHPRIHQTGCARSEGYYKMDVFEKIRLSHVSNASLNTTNNDDEDVPKQLRARQTGTQQSTREARSNQRRLLATVDAAWSDLLKFNQLQFRKKQLKFSKSRIHDWGLFALEPIAADEMVIEYVGQGIRPIVADIREKKYTEIGIGSSYLFRVDLETIVDATRCGNVARFINHSCNPNCYAKVITVEGNKKIVIYSKQAIGVDEEITYDYKFPIEEDNKIPCLCLAPQCRGFLN</sequence>
<keyword evidence="9" id="KW-0804">Transcription</keyword>
<feature type="region of interest" description="Disordered" evidence="14">
    <location>
        <begin position="1181"/>
        <end position="1201"/>
    </location>
</feature>
<keyword evidence="3" id="KW-0489">Methyltransferase</keyword>
<dbReference type="InterPro" id="IPR003616">
    <property type="entry name" value="Post-SET_dom"/>
</dbReference>
<keyword evidence="5" id="KW-0949">S-adenosyl-L-methionine</keyword>
<name>A0A7R9LNZ8_9ACAR</name>
<reference evidence="17" key="1">
    <citation type="submission" date="2020-11" db="EMBL/GenBank/DDBJ databases">
        <authorList>
            <person name="Tran Van P."/>
        </authorList>
    </citation>
    <scope>NUCLEOTIDE SEQUENCE</scope>
</reference>
<dbReference type="GO" id="GO:0003723">
    <property type="term" value="F:RNA binding"/>
    <property type="evidence" value="ECO:0007669"/>
    <property type="project" value="UniProtKB-KW"/>
</dbReference>
<dbReference type="Pfam" id="PF00076">
    <property type="entry name" value="RRM_1"/>
    <property type="match status" value="1"/>
</dbReference>
<dbReference type="InterPro" id="IPR001214">
    <property type="entry name" value="SET_dom"/>
</dbReference>
<feature type="compositionally biased region" description="Basic and acidic residues" evidence="14">
    <location>
        <begin position="911"/>
        <end position="921"/>
    </location>
</feature>
<dbReference type="SMART" id="SM00317">
    <property type="entry name" value="SET"/>
    <property type="match status" value="1"/>
</dbReference>
<accession>A0A7R9LNZ8</accession>
<dbReference type="GO" id="GO:0140999">
    <property type="term" value="F:histone H3K4 trimethyltransferase activity"/>
    <property type="evidence" value="ECO:0007669"/>
    <property type="project" value="UniProtKB-EC"/>
</dbReference>
<feature type="compositionally biased region" description="Basic and acidic residues" evidence="14">
    <location>
        <begin position="814"/>
        <end position="843"/>
    </location>
</feature>
<evidence type="ECO:0000256" key="11">
    <source>
        <dbReference type="ARBA" id="ARBA00047571"/>
    </source>
</evidence>
<evidence type="ECO:0000256" key="3">
    <source>
        <dbReference type="ARBA" id="ARBA00022603"/>
    </source>
</evidence>
<keyword evidence="8" id="KW-0805">Transcription regulation</keyword>
<dbReference type="GO" id="GO:0048188">
    <property type="term" value="C:Set1C/COMPASS complex"/>
    <property type="evidence" value="ECO:0007669"/>
    <property type="project" value="InterPro"/>
</dbReference>